<organism evidence="2">
    <name type="scientific">Coccidioides posadasii (strain RMSCC 757 / Silveira)</name>
    <name type="common">Valley fever fungus</name>
    <dbReference type="NCBI Taxonomy" id="443226"/>
    <lineage>
        <taxon>Eukaryota</taxon>
        <taxon>Fungi</taxon>
        <taxon>Dikarya</taxon>
        <taxon>Ascomycota</taxon>
        <taxon>Pezizomycotina</taxon>
        <taxon>Eurotiomycetes</taxon>
        <taxon>Eurotiomycetidae</taxon>
        <taxon>Onygenales</taxon>
        <taxon>Onygenaceae</taxon>
        <taxon>Coccidioides</taxon>
    </lineage>
</organism>
<reference evidence="2" key="1">
    <citation type="journal article" date="2010" name="Genome Res.">
        <title>Population genomic sequencing of Coccidioides fungi reveals recent hybridization and transposon control.</title>
        <authorList>
            <person name="Neafsey D.E."/>
            <person name="Barker B.M."/>
            <person name="Sharpton T.J."/>
            <person name="Stajich J.E."/>
            <person name="Park D.J."/>
            <person name="Whiston E."/>
            <person name="Hung C.-Y."/>
            <person name="McMahan C."/>
            <person name="White J."/>
            <person name="Sykes S."/>
            <person name="Heiman D."/>
            <person name="Young S."/>
            <person name="Zeng Q."/>
            <person name="Abouelleil A."/>
            <person name="Aftuck L."/>
            <person name="Bessette D."/>
            <person name="Brown A."/>
            <person name="FitzGerald M."/>
            <person name="Lui A."/>
            <person name="Macdonald J.P."/>
            <person name="Priest M."/>
            <person name="Orbach M.J."/>
            <person name="Galgiani J.N."/>
            <person name="Kirkland T.N."/>
            <person name="Cole G.T."/>
            <person name="Birren B.W."/>
            <person name="Henn M.R."/>
            <person name="Taylor J.W."/>
            <person name="Rounsley S.D."/>
        </authorList>
    </citation>
    <scope>NUCLEOTIDE SEQUENCE [LARGE SCALE GENOMIC DNA]</scope>
    <source>
        <strain evidence="2">RMSCC 757 / Silveira</strain>
    </source>
</reference>
<sequence length="55" mass="6107">MPEPRKSGAWTLVHSEEKLANLHGTSKEAFIHNTLLNSPAKMCARDYARACETHG</sequence>
<accession>E9CXT1</accession>
<gene>
    <name evidence="1" type="ORF">CPSG_02601</name>
</gene>
<dbReference type="Proteomes" id="UP000002497">
    <property type="component" value="Unassembled WGS sequence"/>
</dbReference>
<dbReference type="VEuPathDB" id="FungiDB:D8B26_002921"/>
<name>E9CXT1_COCPS</name>
<keyword evidence="2" id="KW-1185">Reference proteome</keyword>
<dbReference type="VEuPathDB" id="FungiDB:CPSG_02601"/>
<proteinExistence type="predicted"/>
<evidence type="ECO:0000313" key="2">
    <source>
        <dbReference type="Proteomes" id="UP000002497"/>
    </source>
</evidence>
<dbReference type="HOGENOM" id="CLU_3032221_0_0_1"/>
<protein>
    <submittedName>
        <fullName evidence="1">Predicted protein</fullName>
    </submittedName>
</protein>
<reference evidence="2" key="2">
    <citation type="submission" date="2010-03" db="EMBL/GenBank/DDBJ databases">
        <title>The genome sequence of Coccidioides posadasii strain Silveira.</title>
        <authorList>
            <consortium name="The Broad Institute Genome Sequencing Center for Infectious Disease"/>
            <person name="Neafsey D."/>
            <person name="Orbach M."/>
            <person name="Henn M.R."/>
            <person name="Cole G.T."/>
            <person name="Galgiani J."/>
            <person name="Gardner M.J."/>
            <person name="Kirkland T.N."/>
            <person name="Taylor J.W."/>
            <person name="Young S.K."/>
            <person name="Zeng Q."/>
            <person name="Koehrsen M."/>
            <person name="Alvarado L."/>
            <person name="Berlin A."/>
            <person name="Borenstein D."/>
            <person name="Chapman S.B."/>
            <person name="Chen Z."/>
            <person name="Engels R."/>
            <person name="Freedman E."/>
            <person name="Gellesch M."/>
            <person name="Goldberg J."/>
            <person name="Griggs A."/>
            <person name="Gujja S."/>
            <person name="Heilman E."/>
            <person name="Heiman D."/>
            <person name="Howarth C."/>
            <person name="Jen D."/>
            <person name="Larson L."/>
            <person name="Mehta T."/>
            <person name="Neiman D."/>
            <person name="Park D."/>
            <person name="Pearson M."/>
            <person name="Richards J."/>
            <person name="Roberts A."/>
            <person name="Saif S."/>
            <person name="Shea T."/>
            <person name="Shenoy N."/>
            <person name="Sisk P."/>
            <person name="Stolte C."/>
            <person name="Sykes S."/>
            <person name="Walk T."/>
            <person name="White J."/>
            <person name="Yandava C."/>
            <person name="Haas B."/>
            <person name="Nusbaum C."/>
            <person name="Birren B."/>
        </authorList>
    </citation>
    <scope>NUCLEOTIDE SEQUENCE [LARGE SCALE GENOMIC DNA]</scope>
    <source>
        <strain evidence="2">RMSCC 757 / Silveira</strain>
    </source>
</reference>
<dbReference type="EMBL" id="GL636488">
    <property type="protein sequence ID" value="EFW20758.1"/>
    <property type="molecule type" value="Genomic_DNA"/>
</dbReference>
<evidence type="ECO:0000313" key="1">
    <source>
        <dbReference type="EMBL" id="EFW20758.1"/>
    </source>
</evidence>
<dbReference type="AlphaFoldDB" id="E9CXT1"/>